<protein>
    <recommendedName>
        <fullName evidence="10">dITP/XTP pyrophosphatase</fullName>
        <ecNumber evidence="10">3.6.1.66</ecNumber>
    </recommendedName>
    <alternativeName>
        <fullName evidence="10">Non-canonical purine NTP pyrophosphatase</fullName>
    </alternativeName>
    <alternativeName>
        <fullName evidence="10">Non-standard purine NTP pyrophosphatase</fullName>
    </alternativeName>
    <alternativeName>
        <fullName evidence="10">Nucleoside-triphosphate diphosphatase</fullName>
    </alternativeName>
    <alternativeName>
        <fullName evidence="10">Nucleoside-triphosphate pyrophosphatase</fullName>
        <shortName evidence="10">NTPase</shortName>
    </alternativeName>
</protein>
<comment type="function">
    <text evidence="10">Pyrophosphatase that catalyzes the hydrolysis of nucleoside triphosphates to their monophosphate derivatives, with a high preference for the non-canonical purine nucleotides XTP (xanthosine triphosphate), dITP (deoxyinosine triphosphate) and ITP. Seems to function as a house-cleaning enzyme that removes non-canonical purine nucleotides from the nucleotide pool, thus preventing their incorporation into DNA/RNA and avoiding chromosomal lesions.</text>
</comment>
<dbReference type="SUPFAM" id="SSF52972">
    <property type="entry name" value="ITPase-like"/>
    <property type="match status" value="1"/>
</dbReference>
<evidence type="ECO:0000256" key="1">
    <source>
        <dbReference type="ARBA" id="ARBA00008023"/>
    </source>
</evidence>
<dbReference type="Pfam" id="PF01725">
    <property type="entry name" value="Ham1p_like"/>
    <property type="match status" value="1"/>
</dbReference>
<evidence type="ECO:0000256" key="2">
    <source>
        <dbReference type="ARBA" id="ARBA00011738"/>
    </source>
</evidence>
<accession>A0AAI9J3W0</accession>
<comment type="cofactor">
    <cofactor evidence="10">
        <name>Mg(2+)</name>
        <dbReference type="ChEBI" id="CHEBI:18420"/>
    </cofactor>
    <text evidence="10">Binds 1 Mg(2+) ion per subunit.</text>
</comment>
<reference evidence="12 13" key="1">
    <citation type="journal article" date="2013" name="Genome Announc.">
        <title>Genome Sequences of 28 Bordetella pertussis U.S. Outbreak Strains Dating from 2010 to 2012.</title>
        <authorList>
            <person name="Harvill E.T."/>
            <person name="Goodfield L.L."/>
            <person name="Ivanov Y."/>
            <person name="Meyer J.A."/>
            <person name="Newth C."/>
            <person name="Cassiday P."/>
            <person name="Tondella M.L."/>
            <person name="Liao P."/>
            <person name="Zimmerman J."/>
            <person name="Meert K."/>
            <person name="Wessel D."/>
            <person name="Berger J."/>
            <person name="Dean J.M."/>
            <person name="Holubkov R."/>
            <person name="Burr J."/>
            <person name="Liu T."/>
            <person name="Brinkac L."/>
            <person name="Kim M."/>
            <person name="Losada L."/>
        </authorList>
    </citation>
    <scope>NUCLEOTIDE SEQUENCE [LARGE SCALE GENOMIC DNA]</scope>
    <source>
        <strain evidence="12 13">CHLA-26</strain>
    </source>
</reference>
<keyword evidence="5 10" id="KW-0378">Hydrolase</keyword>
<dbReference type="Proteomes" id="UP000018679">
    <property type="component" value="Unassembled WGS sequence"/>
</dbReference>
<dbReference type="GO" id="GO:0036222">
    <property type="term" value="F:XTP diphosphatase activity"/>
    <property type="evidence" value="ECO:0007669"/>
    <property type="project" value="UniProtKB-UniRule"/>
</dbReference>
<evidence type="ECO:0000313" key="12">
    <source>
        <dbReference type="EMBL" id="ETH31786.1"/>
    </source>
</evidence>
<dbReference type="PANTHER" id="PTHR11067">
    <property type="entry name" value="INOSINE TRIPHOSPHATE PYROPHOSPHATASE/HAM1 PROTEIN"/>
    <property type="match status" value="1"/>
</dbReference>
<evidence type="ECO:0000256" key="4">
    <source>
        <dbReference type="ARBA" id="ARBA00022741"/>
    </source>
</evidence>
<evidence type="ECO:0000256" key="7">
    <source>
        <dbReference type="ARBA" id="ARBA00023080"/>
    </source>
</evidence>
<keyword evidence="6 10" id="KW-0460">Magnesium</keyword>
<dbReference type="GO" id="GO:0005829">
    <property type="term" value="C:cytosol"/>
    <property type="evidence" value="ECO:0007669"/>
    <property type="project" value="TreeGrafter"/>
</dbReference>
<evidence type="ECO:0000256" key="10">
    <source>
        <dbReference type="HAMAP-Rule" id="MF_01405"/>
    </source>
</evidence>
<dbReference type="GO" id="GO:0000166">
    <property type="term" value="F:nucleotide binding"/>
    <property type="evidence" value="ECO:0007669"/>
    <property type="project" value="UniProtKB-KW"/>
</dbReference>
<dbReference type="AlphaFoldDB" id="A0AAI9J3W0"/>
<dbReference type="HAMAP" id="MF_01405">
    <property type="entry name" value="Non_canon_purine_NTPase"/>
    <property type="match status" value="1"/>
</dbReference>
<dbReference type="GO" id="GO:0017111">
    <property type="term" value="F:ribonucleoside triphosphate phosphatase activity"/>
    <property type="evidence" value="ECO:0007669"/>
    <property type="project" value="InterPro"/>
</dbReference>
<dbReference type="PANTHER" id="PTHR11067:SF9">
    <property type="entry name" value="INOSINE TRIPHOSPHATE PYROPHOSPHATASE"/>
    <property type="match status" value="1"/>
</dbReference>
<feature type="binding site" evidence="10">
    <location>
        <position position="98"/>
    </location>
    <ligand>
        <name>Mg(2+)</name>
        <dbReference type="ChEBI" id="CHEBI:18420"/>
    </ligand>
</feature>
<evidence type="ECO:0000256" key="5">
    <source>
        <dbReference type="ARBA" id="ARBA00022801"/>
    </source>
</evidence>
<sequence>MLRRFASRAEAAASHSTMLPMSAEILNPNLRRVVLASNNAGKLREFSALFAPLGIELVPQSELGVSEAEEPHATFVENALAKARHASRHTGLPALADDSGLCVVALGGAPGVHSARYAQQPGGARSDAANNALLVRELAAAGDRRAWYVALLALVRTENDPCPLIGEGLWHGEIVDAPAGEHGFGYDPHFYLPQQGCTAAQLAPEHKNRISHRAQALAQLLDKLRATGPVDRP</sequence>
<feature type="binding site" evidence="10">
    <location>
        <position position="99"/>
    </location>
    <ligand>
        <name>substrate</name>
    </ligand>
</feature>
<name>A0AAI9J3W0_BORPT</name>
<gene>
    <name evidence="12" type="primary">rdgB</name>
    <name evidence="12" type="ORF">L566_1977</name>
</gene>
<feature type="binding site" evidence="10">
    <location>
        <begin position="37"/>
        <end position="42"/>
    </location>
    <ligand>
        <name>substrate</name>
    </ligand>
</feature>
<dbReference type="InterPro" id="IPR020922">
    <property type="entry name" value="dITP/XTP_pyrophosphatase"/>
</dbReference>
<evidence type="ECO:0000256" key="8">
    <source>
        <dbReference type="ARBA" id="ARBA00051875"/>
    </source>
</evidence>
<dbReference type="EMBL" id="AXSB02000011">
    <property type="protein sequence ID" value="ETH31786.1"/>
    <property type="molecule type" value="Genomic_DNA"/>
</dbReference>
<organism evidence="12 13">
    <name type="scientific">Bordetella pertussis CHLA-26</name>
    <dbReference type="NCBI Taxonomy" id="1331284"/>
    <lineage>
        <taxon>Bacteria</taxon>
        <taxon>Pseudomonadati</taxon>
        <taxon>Pseudomonadota</taxon>
        <taxon>Betaproteobacteria</taxon>
        <taxon>Burkholderiales</taxon>
        <taxon>Alcaligenaceae</taxon>
        <taxon>Bordetella</taxon>
    </lineage>
</organism>
<evidence type="ECO:0000256" key="6">
    <source>
        <dbReference type="ARBA" id="ARBA00022842"/>
    </source>
</evidence>
<keyword evidence="7 10" id="KW-0546">Nucleotide metabolism</keyword>
<dbReference type="GO" id="GO:0046872">
    <property type="term" value="F:metal ion binding"/>
    <property type="evidence" value="ECO:0007669"/>
    <property type="project" value="UniProtKB-KW"/>
</dbReference>
<dbReference type="CDD" id="cd00515">
    <property type="entry name" value="HAM1"/>
    <property type="match status" value="1"/>
</dbReference>
<feature type="active site" description="Proton acceptor" evidence="10">
    <location>
        <position position="98"/>
    </location>
</feature>
<comment type="catalytic activity">
    <reaction evidence="9 10">
        <text>XTP + H2O = XMP + diphosphate + H(+)</text>
        <dbReference type="Rhea" id="RHEA:28610"/>
        <dbReference type="ChEBI" id="CHEBI:15377"/>
        <dbReference type="ChEBI" id="CHEBI:15378"/>
        <dbReference type="ChEBI" id="CHEBI:33019"/>
        <dbReference type="ChEBI" id="CHEBI:57464"/>
        <dbReference type="ChEBI" id="CHEBI:61314"/>
        <dbReference type="EC" id="3.6.1.66"/>
    </reaction>
</comment>
<dbReference type="GO" id="GO:0036220">
    <property type="term" value="F:ITP diphosphatase activity"/>
    <property type="evidence" value="ECO:0007669"/>
    <property type="project" value="UniProtKB-UniRule"/>
</dbReference>
<dbReference type="NCBIfam" id="TIGR00042">
    <property type="entry name" value="RdgB/HAM1 family non-canonical purine NTP pyrophosphatase"/>
    <property type="match status" value="1"/>
</dbReference>
<keyword evidence="4 10" id="KW-0547">Nucleotide-binding</keyword>
<dbReference type="FunFam" id="3.90.950.10:FF:000001">
    <property type="entry name" value="dITP/XTP pyrophosphatase"/>
    <property type="match status" value="1"/>
</dbReference>
<proteinExistence type="inferred from homology"/>
<evidence type="ECO:0000256" key="3">
    <source>
        <dbReference type="ARBA" id="ARBA00022723"/>
    </source>
</evidence>
<feature type="binding site" evidence="10">
    <location>
        <begin position="184"/>
        <end position="187"/>
    </location>
    <ligand>
        <name>substrate</name>
    </ligand>
</feature>
<dbReference type="GO" id="GO:0009117">
    <property type="term" value="P:nucleotide metabolic process"/>
    <property type="evidence" value="ECO:0007669"/>
    <property type="project" value="UniProtKB-KW"/>
</dbReference>
<dbReference type="Gene3D" id="3.90.950.10">
    <property type="match status" value="1"/>
</dbReference>
<comment type="catalytic activity">
    <reaction evidence="10">
        <text>ITP + H2O = IMP + diphosphate + H(+)</text>
        <dbReference type="Rhea" id="RHEA:29399"/>
        <dbReference type="ChEBI" id="CHEBI:15377"/>
        <dbReference type="ChEBI" id="CHEBI:15378"/>
        <dbReference type="ChEBI" id="CHEBI:33019"/>
        <dbReference type="ChEBI" id="CHEBI:58053"/>
        <dbReference type="ChEBI" id="CHEBI:61402"/>
        <dbReference type="EC" id="3.6.1.66"/>
    </reaction>
</comment>
<dbReference type="GO" id="GO:0035870">
    <property type="term" value="F:dITP diphosphatase activity"/>
    <property type="evidence" value="ECO:0007669"/>
    <property type="project" value="UniProtKB-UniRule"/>
</dbReference>
<dbReference type="InterPro" id="IPR029001">
    <property type="entry name" value="ITPase-like_fam"/>
</dbReference>
<dbReference type="EC" id="3.6.1.66" evidence="10"/>
<comment type="caution">
    <text evidence="12">The sequence shown here is derived from an EMBL/GenBank/DDBJ whole genome shotgun (WGS) entry which is preliminary data.</text>
</comment>
<comment type="similarity">
    <text evidence="1 10 11">Belongs to the HAM1 NTPase family.</text>
</comment>
<feature type="binding site" evidence="10">
    <location>
        <begin position="212"/>
        <end position="213"/>
    </location>
    <ligand>
        <name>substrate</name>
    </ligand>
</feature>
<evidence type="ECO:0000313" key="13">
    <source>
        <dbReference type="Proteomes" id="UP000018679"/>
    </source>
</evidence>
<evidence type="ECO:0000256" key="11">
    <source>
        <dbReference type="RuleBase" id="RU003781"/>
    </source>
</evidence>
<feature type="binding site" evidence="10">
    <location>
        <position position="207"/>
    </location>
    <ligand>
        <name>substrate</name>
    </ligand>
</feature>
<comment type="catalytic activity">
    <reaction evidence="8 10">
        <text>dITP + H2O = dIMP + diphosphate + H(+)</text>
        <dbReference type="Rhea" id="RHEA:28342"/>
        <dbReference type="ChEBI" id="CHEBI:15377"/>
        <dbReference type="ChEBI" id="CHEBI:15378"/>
        <dbReference type="ChEBI" id="CHEBI:33019"/>
        <dbReference type="ChEBI" id="CHEBI:61194"/>
        <dbReference type="ChEBI" id="CHEBI:61382"/>
        <dbReference type="EC" id="3.6.1.66"/>
    </reaction>
</comment>
<evidence type="ECO:0000256" key="9">
    <source>
        <dbReference type="ARBA" id="ARBA00052017"/>
    </source>
</evidence>
<comment type="subunit">
    <text evidence="2 10">Homodimer.</text>
</comment>
<dbReference type="InterPro" id="IPR002637">
    <property type="entry name" value="RdgB/HAM1"/>
</dbReference>
<dbReference type="GO" id="GO:0009146">
    <property type="term" value="P:purine nucleoside triphosphate catabolic process"/>
    <property type="evidence" value="ECO:0007669"/>
    <property type="project" value="UniProtKB-UniRule"/>
</dbReference>
<keyword evidence="3 10" id="KW-0479">Metal-binding</keyword>
<feature type="binding site" evidence="10">
    <location>
        <position position="69"/>
    </location>
    <ligand>
        <name>Mg(2+)</name>
        <dbReference type="ChEBI" id="CHEBI:18420"/>
    </ligand>
</feature>